<dbReference type="InterPro" id="IPR051533">
    <property type="entry name" value="WaaL-like"/>
</dbReference>
<feature type="transmembrane region" description="Helical" evidence="5">
    <location>
        <begin position="178"/>
        <end position="204"/>
    </location>
</feature>
<reference evidence="7 8" key="1">
    <citation type="submission" date="2021-01" db="EMBL/GenBank/DDBJ databases">
        <title>Genome sequencing of Joostella atrarenae M1-2 (= KCTC 23194).</title>
        <authorList>
            <person name="Zakaria M.R."/>
            <person name="Lam M.Q."/>
            <person name="Chong C.S."/>
        </authorList>
    </citation>
    <scope>NUCLEOTIDE SEQUENCE [LARGE SCALE GENOMIC DNA]</scope>
    <source>
        <strain evidence="7 8">M1-2</strain>
    </source>
</reference>
<feature type="domain" description="O-antigen ligase-related" evidence="6">
    <location>
        <begin position="180"/>
        <end position="319"/>
    </location>
</feature>
<gene>
    <name evidence="7" type="ORF">JM658_08625</name>
</gene>
<dbReference type="PANTHER" id="PTHR37422">
    <property type="entry name" value="TEICHURONIC ACID BIOSYNTHESIS PROTEIN TUAE"/>
    <property type="match status" value="1"/>
</dbReference>
<evidence type="ECO:0000256" key="1">
    <source>
        <dbReference type="ARBA" id="ARBA00004141"/>
    </source>
</evidence>
<keyword evidence="2 5" id="KW-0812">Transmembrane</keyword>
<feature type="transmembrane region" description="Helical" evidence="5">
    <location>
        <begin position="59"/>
        <end position="78"/>
    </location>
</feature>
<feature type="transmembrane region" description="Helical" evidence="5">
    <location>
        <begin position="216"/>
        <end position="236"/>
    </location>
</feature>
<proteinExistence type="predicted"/>
<dbReference type="GO" id="GO:0016874">
    <property type="term" value="F:ligase activity"/>
    <property type="evidence" value="ECO:0007669"/>
    <property type="project" value="UniProtKB-KW"/>
</dbReference>
<evidence type="ECO:0000256" key="5">
    <source>
        <dbReference type="SAM" id="Phobius"/>
    </source>
</evidence>
<keyword evidence="7" id="KW-0436">Ligase</keyword>
<feature type="transmembrane region" description="Helical" evidence="5">
    <location>
        <begin position="116"/>
        <end position="140"/>
    </location>
</feature>
<feature type="transmembrane region" description="Helical" evidence="5">
    <location>
        <begin position="152"/>
        <end position="171"/>
    </location>
</feature>
<dbReference type="PANTHER" id="PTHR37422:SF13">
    <property type="entry name" value="LIPOPOLYSACCHARIDE BIOSYNTHESIS PROTEIN PA4999-RELATED"/>
    <property type="match status" value="1"/>
</dbReference>
<name>A0ABS9J391_9FLAO</name>
<dbReference type="EMBL" id="JAETXX010000004">
    <property type="protein sequence ID" value="MCF8714892.1"/>
    <property type="molecule type" value="Genomic_DNA"/>
</dbReference>
<evidence type="ECO:0000313" key="8">
    <source>
        <dbReference type="Proteomes" id="UP000829517"/>
    </source>
</evidence>
<feature type="transmembrane region" description="Helical" evidence="5">
    <location>
        <begin position="303"/>
        <end position="328"/>
    </location>
</feature>
<dbReference type="InterPro" id="IPR007016">
    <property type="entry name" value="O-antigen_ligase-rel_domated"/>
</dbReference>
<dbReference type="Proteomes" id="UP000829517">
    <property type="component" value="Unassembled WGS sequence"/>
</dbReference>
<evidence type="ECO:0000313" key="7">
    <source>
        <dbReference type="EMBL" id="MCF8714892.1"/>
    </source>
</evidence>
<protein>
    <submittedName>
        <fullName evidence="7">O-antigen ligase family protein</fullName>
    </submittedName>
</protein>
<evidence type="ECO:0000259" key="6">
    <source>
        <dbReference type="Pfam" id="PF04932"/>
    </source>
</evidence>
<feature type="transmembrane region" description="Helical" evidence="5">
    <location>
        <begin position="334"/>
        <end position="354"/>
    </location>
</feature>
<evidence type="ECO:0000256" key="2">
    <source>
        <dbReference type="ARBA" id="ARBA00022692"/>
    </source>
</evidence>
<organism evidence="7 8">
    <name type="scientific">Joostella atrarenae</name>
    <dbReference type="NCBI Taxonomy" id="679257"/>
    <lineage>
        <taxon>Bacteria</taxon>
        <taxon>Pseudomonadati</taxon>
        <taxon>Bacteroidota</taxon>
        <taxon>Flavobacteriia</taxon>
        <taxon>Flavobacteriales</taxon>
        <taxon>Flavobacteriaceae</taxon>
        <taxon>Joostella</taxon>
    </lineage>
</organism>
<evidence type="ECO:0000256" key="3">
    <source>
        <dbReference type="ARBA" id="ARBA00022989"/>
    </source>
</evidence>
<keyword evidence="4 5" id="KW-0472">Membrane</keyword>
<accession>A0ABS9J391</accession>
<dbReference type="RefSeq" id="WP_236958858.1">
    <property type="nucleotide sequence ID" value="NZ_JAETXX010000004.1"/>
</dbReference>
<feature type="transmembrane region" description="Helical" evidence="5">
    <location>
        <begin position="14"/>
        <end position="47"/>
    </location>
</feature>
<evidence type="ECO:0000256" key="4">
    <source>
        <dbReference type="ARBA" id="ARBA00023136"/>
    </source>
</evidence>
<comment type="caution">
    <text evidence="7">The sequence shown here is derived from an EMBL/GenBank/DDBJ whole genome shotgun (WGS) entry which is preliminary data.</text>
</comment>
<sequence length="379" mass="44467">MITFLKDKLLENNLFFYLTLLLIPITVGLSSITLALSFIYGLIAFLINRKDVTLEIKRYFIISCVLFLYLIFSALYYANKDGPSLNILLKYLPVLFIPFYDLSIKKRTNLRTSTDCFIYLFVGILISLIIGVFRLCYYGYSFNYSNIEDILGIHPVYISMFILICINYLFYRNDSFKFFLILLFITSIILIRSRTSILVLVIIIGYNFLVSLKSNYQKIIIVFISIIVFVILVYYLNYVDHTKTSFLWALNERFQIWESSFYLFTERPILGYGLGNEYYELSQSFFIETKYNLMDGRVNSHNIFLSQLIQTGIIGLLLMITVFVYPLLGKINKFEYLGFLMIVFICGFTESYMYRHWGVLPILICGLYVSSSFKKYNNN</sequence>
<keyword evidence="8" id="KW-1185">Reference proteome</keyword>
<dbReference type="Pfam" id="PF04932">
    <property type="entry name" value="Wzy_C"/>
    <property type="match status" value="1"/>
</dbReference>
<keyword evidence="3 5" id="KW-1133">Transmembrane helix</keyword>
<feature type="transmembrane region" description="Helical" evidence="5">
    <location>
        <begin position="84"/>
        <end position="104"/>
    </location>
</feature>
<comment type="subcellular location">
    <subcellularLocation>
        <location evidence="1">Membrane</location>
        <topology evidence="1">Multi-pass membrane protein</topology>
    </subcellularLocation>
</comment>